<keyword evidence="3" id="KW-1185">Reference proteome</keyword>
<gene>
    <name evidence="2" type="ORF">B0T16DRAFT_411903</name>
</gene>
<dbReference type="PANTHER" id="PTHR34598:SF3">
    <property type="entry name" value="OXIDOREDUCTASE AN1597"/>
    <property type="match status" value="1"/>
</dbReference>
<evidence type="ECO:0000313" key="2">
    <source>
        <dbReference type="EMBL" id="KAK0645772.1"/>
    </source>
</evidence>
<dbReference type="EMBL" id="JAULSV010000004">
    <property type="protein sequence ID" value="KAK0645772.1"/>
    <property type="molecule type" value="Genomic_DNA"/>
</dbReference>
<dbReference type="GO" id="GO:0016491">
    <property type="term" value="F:oxidoreductase activity"/>
    <property type="evidence" value="ECO:0007669"/>
    <property type="project" value="InterPro"/>
</dbReference>
<protein>
    <submittedName>
        <fullName evidence="2">Uncharacterized protein</fullName>
    </submittedName>
</protein>
<dbReference type="AlphaFoldDB" id="A0AA40CPB0"/>
<dbReference type="InterPro" id="IPR044053">
    <property type="entry name" value="AsaB-like"/>
</dbReference>
<evidence type="ECO:0000313" key="3">
    <source>
        <dbReference type="Proteomes" id="UP001174936"/>
    </source>
</evidence>
<reference evidence="2" key="1">
    <citation type="submission" date="2023-06" db="EMBL/GenBank/DDBJ databases">
        <title>Genome-scale phylogeny and comparative genomics of the fungal order Sordariales.</title>
        <authorList>
            <consortium name="Lawrence Berkeley National Laboratory"/>
            <person name="Hensen N."/>
            <person name="Bonometti L."/>
            <person name="Westerberg I."/>
            <person name="Brannstrom I.O."/>
            <person name="Guillou S."/>
            <person name="Cros-Aarteil S."/>
            <person name="Calhoun S."/>
            <person name="Haridas S."/>
            <person name="Kuo A."/>
            <person name="Mondo S."/>
            <person name="Pangilinan J."/>
            <person name="Riley R."/>
            <person name="Labutti K."/>
            <person name="Andreopoulos B."/>
            <person name="Lipzen A."/>
            <person name="Chen C."/>
            <person name="Yanf M."/>
            <person name="Daum C."/>
            <person name="Ng V."/>
            <person name="Clum A."/>
            <person name="Steindorff A."/>
            <person name="Ohm R."/>
            <person name="Martin F."/>
            <person name="Silar P."/>
            <person name="Natvig D."/>
            <person name="Lalanne C."/>
            <person name="Gautier V."/>
            <person name="Ament-Velasquez S.L."/>
            <person name="Kruys A."/>
            <person name="Hutchinson M.I."/>
            <person name="Powell A.J."/>
            <person name="Barry K."/>
            <person name="Miller A.N."/>
            <person name="Grigoriev I.V."/>
            <person name="Debuchy R."/>
            <person name="Gladieux P."/>
            <person name="Thoren M.H."/>
            <person name="Johannesson H."/>
        </authorList>
    </citation>
    <scope>NUCLEOTIDE SEQUENCE</scope>
    <source>
        <strain evidence="2">SMH2532-1</strain>
    </source>
</reference>
<dbReference type="PANTHER" id="PTHR34598">
    <property type="entry name" value="BLL6449 PROTEIN"/>
    <property type="match status" value="1"/>
</dbReference>
<dbReference type="Proteomes" id="UP001174936">
    <property type="component" value="Unassembled WGS sequence"/>
</dbReference>
<sequence>MVLEKIEQVPVLLTQLFRLPTIASLLLHFLDSFGQKSPLDAMSDNLSGRRNEISHDEILVPLYFLDRDELWDTVKPYSFHYIPKEDIPLHNLLRSTHTTRIRSMRQLIPQLSLDSQGFEVHTIETKMSYSDFHDEKTVESVYVRELEDHLKVTLAAKEVRALDFQLRLRDAEFPYFGGKPFPKPQPSLMTHVDVTPDAAEGIVRELYGEAADEILKSRFRIITIWRPLRVPVRDWPLALCDATTVHQDDFIATDVIYPNYQAENWMLHFDGAQEWYWLPDQSENEVFVFKAVDSEKRFALACPHGAFPLAEPDNDTPARESIDVRLLVMDADIEYPKPKPWSTRE</sequence>
<dbReference type="NCBIfam" id="NF041278">
    <property type="entry name" value="CmcJ_NvfI_EfuI"/>
    <property type="match status" value="1"/>
</dbReference>
<proteinExistence type="inferred from homology"/>
<accession>A0AA40CPB0</accession>
<organism evidence="2 3">
    <name type="scientific">Cercophora newfieldiana</name>
    <dbReference type="NCBI Taxonomy" id="92897"/>
    <lineage>
        <taxon>Eukaryota</taxon>
        <taxon>Fungi</taxon>
        <taxon>Dikarya</taxon>
        <taxon>Ascomycota</taxon>
        <taxon>Pezizomycotina</taxon>
        <taxon>Sordariomycetes</taxon>
        <taxon>Sordariomycetidae</taxon>
        <taxon>Sordariales</taxon>
        <taxon>Lasiosphaeriaceae</taxon>
        <taxon>Cercophora</taxon>
    </lineage>
</organism>
<name>A0AA40CPB0_9PEZI</name>
<comment type="similarity">
    <text evidence="1">Belongs to the asaB hydroxylase/desaturase family.</text>
</comment>
<evidence type="ECO:0000256" key="1">
    <source>
        <dbReference type="ARBA" id="ARBA00023604"/>
    </source>
</evidence>
<comment type="caution">
    <text evidence="2">The sequence shown here is derived from an EMBL/GenBank/DDBJ whole genome shotgun (WGS) entry which is preliminary data.</text>
</comment>